<keyword evidence="3" id="KW-1185">Reference proteome</keyword>
<dbReference type="AlphaFoldDB" id="A0A433QCD0"/>
<sequence length="331" mass="36814">MFRQTDRQTDSVINKTKYDHVPQSVSPVTQFEGTSTNPQPQDATHRSPPTMPPNPPANNRRLLFPPPYSQRRQPATTPPVILDALNNPFVVYPSDTVTELLSQQIVASPTDLEPASGSLSEISVVTKRLNPHQNSFELEVAARYDNLPSQSQSLSQSHSPPTYQNSFEAETASRYDSFSQSQTVEVVEDEGEGYYGEEERDGNGNEVQTHDESDDDDAEEPDPFCTASLGVSDSEYDSAADPDYEYMDVPDVDVSDSELEEDVNLLTESPAPMDFETDQYFPDDWSDSDVVKSPQSPENPFKAREGSCGPSLSTRKKRMKGRKEGKVVYVL</sequence>
<evidence type="ECO:0000313" key="2">
    <source>
        <dbReference type="EMBL" id="RUS27460.1"/>
    </source>
</evidence>
<feature type="compositionally biased region" description="Polar residues" evidence="1">
    <location>
        <begin position="162"/>
        <end position="183"/>
    </location>
</feature>
<evidence type="ECO:0000256" key="1">
    <source>
        <dbReference type="SAM" id="MobiDB-lite"/>
    </source>
</evidence>
<name>A0A433QCD0_9FUNG</name>
<dbReference type="Proteomes" id="UP000274822">
    <property type="component" value="Unassembled WGS sequence"/>
</dbReference>
<feature type="compositionally biased region" description="Low complexity" evidence="1">
    <location>
        <begin position="148"/>
        <end position="161"/>
    </location>
</feature>
<organism evidence="2 3">
    <name type="scientific">Jimgerdemannia flammicorona</name>
    <dbReference type="NCBI Taxonomy" id="994334"/>
    <lineage>
        <taxon>Eukaryota</taxon>
        <taxon>Fungi</taxon>
        <taxon>Fungi incertae sedis</taxon>
        <taxon>Mucoromycota</taxon>
        <taxon>Mucoromycotina</taxon>
        <taxon>Endogonomycetes</taxon>
        <taxon>Endogonales</taxon>
        <taxon>Endogonaceae</taxon>
        <taxon>Jimgerdemannia</taxon>
    </lineage>
</organism>
<accession>A0A433QCD0</accession>
<feature type="region of interest" description="Disordered" evidence="1">
    <location>
        <begin position="148"/>
        <end position="248"/>
    </location>
</feature>
<feature type="region of interest" description="Disordered" evidence="1">
    <location>
        <begin position="1"/>
        <end position="75"/>
    </location>
</feature>
<evidence type="ECO:0000313" key="3">
    <source>
        <dbReference type="Proteomes" id="UP000274822"/>
    </source>
</evidence>
<feature type="compositionally biased region" description="Acidic residues" evidence="1">
    <location>
        <begin position="212"/>
        <end position="222"/>
    </location>
</feature>
<feature type="compositionally biased region" description="Acidic residues" evidence="1">
    <location>
        <begin position="234"/>
        <end position="248"/>
    </location>
</feature>
<dbReference type="EMBL" id="RBNJ01008334">
    <property type="protein sequence ID" value="RUS27460.1"/>
    <property type="molecule type" value="Genomic_DNA"/>
</dbReference>
<reference evidence="2 3" key="1">
    <citation type="journal article" date="2018" name="New Phytol.">
        <title>Phylogenomics of Endogonaceae and evolution of mycorrhizas within Mucoromycota.</title>
        <authorList>
            <person name="Chang Y."/>
            <person name="Desiro A."/>
            <person name="Na H."/>
            <person name="Sandor L."/>
            <person name="Lipzen A."/>
            <person name="Clum A."/>
            <person name="Barry K."/>
            <person name="Grigoriev I.V."/>
            <person name="Martin F.M."/>
            <person name="Stajich J.E."/>
            <person name="Smith M.E."/>
            <person name="Bonito G."/>
            <person name="Spatafora J.W."/>
        </authorList>
    </citation>
    <scope>NUCLEOTIDE SEQUENCE [LARGE SCALE GENOMIC DNA]</scope>
    <source>
        <strain evidence="2 3">AD002</strain>
    </source>
</reference>
<feature type="compositionally biased region" description="Polar residues" evidence="1">
    <location>
        <begin position="23"/>
        <end position="42"/>
    </location>
</feature>
<feature type="compositionally biased region" description="Acidic residues" evidence="1">
    <location>
        <begin position="186"/>
        <end position="200"/>
    </location>
</feature>
<comment type="caution">
    <text evidence="2">The sequence shown here is derived from an EMBL/GenBank/DDBJ whole genome shotgun (WGS) entry which is preliminary data.</text>
</comment>
<feature type="region of interest" description="Disordered" evidence="1">
    <location>
        <begin position="268"/>
        <end position="331"/>
    </location>
</feature>
<proteinExistence type="predicted"/>
<protein>
    <submittedName>
        <fullName evidence="2">Uncharacterized protein</fullName>
    </submittedName>
</protein>
<gene>
    <name evidence="2" type="ORF">BC938DRAFT_483223</name>
</gene>
<feature type="compositionally biased region" description="Basic and acidic residues" evidence="1">
    <location>
        <begin position="322"/>
        <end position="331"/>
    </location>
</feature>